<accession>A0A382JAN8</accession>
<name>A0A382JAN8_9ZZZZ</name>
<gene>
    <name evidence="1" type="ORF">METZ01_LOCUS262138</name>
</gene>
<protein>
    <submittedName>
        <fullName evidence="1">Uncharacterized protein</fullName>
    </submittedName>
</protein>
<dbReference type="EMBL" id="UINC01073135">
    <property type="protein sequence ID" value="SVC09284.1"/>
    <property type="molecule type" value="Genomic_DNA"/>
</dbReference>
<evidence type="ECO:0000313" key="1">
    <source>
        <dbReference type="EMBL" id="SVC09284.1"/>
    </source>
</evidence>
<organism evidence="1">
    <name type="scientific">marine metagenome</name>
    <dbReference type="NCBI Taxonomy" id="408172"/>
    <lineage>
        <taxon>unclassified sequences</taxon>
        <taxon>metagenomes</taxon>
        <taxon>ecological metagenomes</taxon>
    </lineage>
</organism>
<dbReference type="AlphaFoldDB" id="A0A382JAN8"/>
<proteinExistence type="predicted"/>
<sequence>MGMEDPDITVEQVGVDLSREAEQLIKALFPPQFPQFASVDI</sequence>
<reference evidence="1" key="1">
    <citation type="submission" date="2018-05" db="EMBL/GenBank/DDBJ databases">
        <authorList>
            <person name="Lanie J.A."/>
            <person name="Ng W.-L."/>
            <person name="Kazmierczak K.M."/>
            <person name="Andrzejewski T.M."/>
            <person name="Davidsen T.M."/>
            <person name="Wayne K.J."/>
            <person name="Tettelin H."/>
            <person name="Glass J.I."/>
            <person name="Rusch D."/>
            <person name="Podicherti R."/>
            <person name="Tsui H.-C.T."/>
            <person name="Winkler M.E."/>
        </authorList>
    </citation>
    <scope>NUCLEOTIDE SEQUENCE</scope>
</reference>